<evidence type="ECO:0000256" key="11">
    <source>
        <dbReference type="RuleBase" id="RU362119"/>
    </source>
</evidence>
<reference evidence="16" key="1">
    <citation type="journal article" date="2019" name="Int. J. Syst. Evol. Microbiol.">
        <title>The Global Catalogue of Microorganisms (GCM) 10K type strain sequencing project: providing services to taxonomists for standard genome sequencing and annotation.</title>
        <authorList>
            <consortium name="The Broad Institute Genomics Platform"/>
            <consortium name="The Broad Institute Genome Sequencing Center for Infectious Disease"/>
            <person name="Wu L."/>
            <person name="Ma J."/>
        </authorList>
    </citation>
    <scope>NUCLEOTIDE SEQUENCE [LARGE SCALE GENOMIC DNA]</scope>
    <source>
        <strain evidence="16">KCTC 42143</strain>
    </source>
</reference>
<evidence type="ECO:0000259" key="13">
    <source>
        <dbReference type="Pfam" id="PF00149"/>
    </source>
</evidence>
<gene>
    <name evidence="15" type="ORF">ACFSBK_08115</name>
</gene>
<evidence type="ECO:0000313" key="16">
    <source>
        <dbReference type="Proteomes" id="UP001597285"/>
    </source>
</evidence>
<evidence type="ECO:0000256" key="8">
    <source>
        <dbReference type="ARBA" id="ARBA00022741"/>
    </source>
</evidence>
<dbReference type="Proteomes" id="UP001597285">
    <property type="component" value="Unassembled WGS sequence"/>
</dbReference>
<dbReference type="InterPro" id="IPR029052">
    <property type="entry name" value="Metallo-depent_PP-like"/>
</dbReference>
<keyword evidence="16" id="KW-1185">Reference proteome</keyword>
<feature type="domain" description="Calcineurin-like phosphoesterase" evidence="13">
    <location>
        <begin position="41"/>
        <end position="259"/>
    </location>
</feature>
<evidence type="ECO:0000256" key="9">
    <source>
        <dbReference type="ARBA" id="ARBA00022801"/>
    </source>
</evidence>
<comment type="caution">
    <text evidence="15">The sequence shown here is derived from an EMBL/GenBank/DDBJ whole genome shotgun (WGS) entry which is preliminary data.</text>
</comment>
<feature type="transmembrane region" description="Helical" evidence="12">
    <location>
        <begin position="12"/>
        <end position="31"/>
    </location>
</feature>
<evidence type="ECO:0000256" key="7">
    <source>
        <dbReference type="ARBA" id="ARBA00022729"/>
    </source>
</evidence>
<dbReference type="InterPro" id="IPR036907">
    <property type="entry name" value="5'-Nucleotdase_C_sf"/>
</dbReference>
<keyword evidence="10" id="KW-0511">Multifunctional enzyme</keyword>
<feature type="domain" description="5'-Nucleotidase C-terminal" evidence="14">
    <location>
        <begin position="359"/>
        <end position="504"/>
    </location>
</feature>
<evidence type="ECO:0000256" key="10">
    <source>
        <dbReference type="ARBA" id="ARBA00023268"/>
    </source>
</evidence>
<evidence type="ECO:0000259" key="14">
    <source>
        <dbReference type="Pfam" id="PF02872"/>
    </source>
</evidence>
<comment type="cofactor">
    <cofactor evidence="3">
        <name>a divalent metal cation</name>
        <dbReference type="ChEBI" id="CHEBI:60240"/>
    </cofactor>
</comment>
<dbReference type="PANTHER" id="PTHR11575">
    <property type="entry name" value="5'-NUCLEOTIDASE-RELATED"/>
    <property type="match status" value="1"/>
</dbReference>
<dbReference type="SUPFAM" id="SSF55816">
    <property type="entry name" value="5'-nucleotidase (syn. UDP-sugar hydrolase), C-terminal domain"/>
    <property type="match status" value="1"/>
</dbReference>
<dbReference type="Pfam" id="PF02872">
    <property type="entry name" value="5_nucleotid_C"/>
    <property type="match status" value="1"/>
</dbReference>
<dbReference type="RefSeq" id="WP_058919841.1">
    <property type="nucleotide sequence ID" value="NZ_JBHSQC010000015.1"/>
</dbReference>
<evidence type="ECO:0000256" key="1">
    <source>
        <dbReference type="ARBA" id="ARBA00000527"/>
    </source>
</evidence>
<protein>
    <submittedName>
        <fullName evidence="15">Bifunctional metallophosphatase/5'-nucleotidase</fullName>
    </submittedName>
</protein>
<comment type="catalytic activity">
    <reaction evidence="2">
        <text>a nucleoside 2',3'-cyclic phosphate + H2O = a nucleoside 3'-phosphate + H(+)</text>
        <dbReference type="Rhea" id="RHEA:19621"/>
        <dbReference type="ChEBI" id="CHEBI:15377"/>
        <dbReference type="ChEBI" id="CHEBI:15378"/>
        <dbReference type="ChEBI" id="CHEBI:66949"/>
        <dbReference type="ChEBI" id="CHEBI:66954"/>
        <dbReference type="EC" id="3.1.4.16"/>
    </reaction>
</comment>
<keyword evidence="7" id="KW-0732">Signal</keyword>
<proteinExistence type="inferred from homology"/>
<dbReference type="PRINTS" id="PR01607">
    <property type="entry name" value="APYRASEFAMLY"/>
</dbReference>
<evidence type="ECO:0000256" key="2">
    <source>
        <dbReference type="ARBA" id="ARBA00001730"/>
    </source>
</evidence>
<dbReference type="InterPro" id="IPR008334">
    <property type="entry name" value="5'-Nucleotdase_C"/>
</dbReference>
<keyword evidence="9 11" id="KW-0378">Hydrolase</keyword>
<evidence type="ECO:0000313" key="15">
    <source>
        <dbReference type="EMBL" id="MFD1799810.1"/>
    </source>
</evidence>
<keyword evidence="12" id="KW-0472">Membrane</keyword>
<dbReference type="SUPFAM" id="SSF56300">
    <property type="entry name" value="Metallo-dependent phosphatases"/>
    <property type="match status" value="1"/>
</dbReference>
<name>A0ABW4NP91_9LACT</name>
<accession>A0ABW4NP91</accession>
<evidence type="ECO:0000256" key="4">
    <source>
        <dbReference type="ARBA" id="ARBA00004196"/>
    </source>
</evidence>
<keyword evidence="12" id="KW-0812">Transmembrane</keyword>
<organism evidence="15 16">
    <name type="scientific">Carnobacterium antarcticum</name>
    <dbReference type="NCBI Taxonomy" id="2126436"/>
    <lineage>
        <taxon>Bacteria</taxon>
        <taxon>Bacillati</taxon>
        <taxon>Bacillota</taxon>
        <taxon>Bacilli</taxon>
        <taxon>Lactobacillales</taxon>
        <taxon>Carnobacteriaceae</taxon>
        <taxon>Carnobacterium</taxon>
    </lineage>
</organism>
<keyword evidence="6" id="KW-0479">Metal-binding</keyword>
<dbReference type="Gene3D" id="3.90.780.10">
    <property type="entry name" value="5'-Nucleotidase, C-terminal domain"/>
    <property type="match status" value="1"/>
</dbReference>
<dbReference type="EMBL" id="JBHUFF010000014">
    <property type="protein sequence ID" value="MFD1799810.1"/>
    <property type="molecule type" value="Genomic_DNA"/>
</dbReference>
<dbReference type="InterPro" id="IPR004843">
    <property type="entry name" value="Calcineurin-like_PHP"/>
</dbReference>
<dbReference type="PROSITE" id="PS00786">
    <property type="entry name" value="5_NUCLEOTIDASE_2"/>
    <property type="match status" value="1"/>
</dbReference>
<evidence type="ECO:0000256" key="3">
    <source>
        <dbReference type="ARBA" id="ARBA00001968"/>
    </source>
</evidence>
<dbReference type="InterPro" id="IPR041827">
    <property type="entry name" value="CpdB_N"/>
</dbReference>
<dbReference type="InterPro" id="IPR006179">
    <property type="entry name" value="5_nucleotidase/apyrase"/>
</dbReference>
<comment type="similarity">
    <text evidence="5 11">Belongs to the 5'-nucleotidase family.</text>
</comment>
<dbReference type="Gene3D" id="3.60.21.10">
    <property type="match status" value="1"/>
</dbReference>
<dbReference type="PANTHER" id="PTHR11575:SF6">
    <property type="entry name" value="2',3'-CYCLIC-NUCLEOTIDE 2'-PHOSPHODIESTERASE_3'-NUCLEOTIDASE"/>
    <property type="match status" value="1"/>
</dbReference>
<keyword evidence="12" id="KW-1133">Transmembrane helix</keyword>
<evidence type="ECO:0000256" key="6">
    <source>
        <dbReference type="ARBA" id="ARBA00022723"/>
    </source>
</evidence>
<sequence>MKKNVFNRITPLALAIILGIGIGFFFIQGRVNVEEKEIDITLLATSDIHGRFMPWDYASDEPNLEGSLTQLQTLIKEVREENPHTILLDAGDTIQDNYAEVFNDQSLSPLMVAMNEMRYDAWALGNHEFNFGLDELEKITSQYKGPKLAGNSYKENGERFLPAYTIIEREGIKIGIIGMVTPMVTEYEKDTDHLDGVVIKNVIEETKKAVAELDGKVDAIIGLVHMGLENELGVPETGVKDIANAVPELDAVFAGHDHVLIEKEEVNGVLVTEPNRYGTHLSRIDLTFQHQGDHWVLQAKDATVIPVVAADGSIAESDKELETLLKPYHDIARAESNKVIAELKGTDLVPKDVIKGIPTVQIQETPLTDFLHEVMLYYSEADVVAHQIDNDQASLDRGPIRKKDIGYNYQFADGDVSVYRVTGKELKEYMEWAAGYFNTARSGDVTISFDKSRRSAEEGTNDIFGNVKYEIDLREQPGHRIKHLRKLDGTPIKSDDQLTLGMNSDRMEFLRSKGELFEGKKFKKIWASQDESAYGATEGSIRNLAIHYLQEVQKGEYKPDLQTNWRIVGIDTESAAYSAVVYLANKGIIEIPSTKDGKGTNIESINVTDPISKPMVKKLALKANVSEEPFSEVKTTGDFYQKLAQVLKESESVKK</sequence>
<dbReference type="CDD" id="cd07410">
    <property type="entry name" value="MPP_CpdB_N"/>
    <property type="match status" value="1"/>
</dbReference>
<dbReference type="PROSITE" id="PS00785">
    <property type="entry name" value="5_NUCLEOTIDASE_1"/>
    <property type="match status" value="1"/>
</dbReference>
<evidence type="ECO:0000256" key="12">
    <source>
        <dbReference type="SAM" id="Phobius"/>
    </source>
</evidence>
<evidence type="ECO:0000256" key="5">
    <source>
        <dbReference type="ARBA" id="ARBA00006654"/>
    </source>
</evidence>
<dbReference type="Pfam" id="PF00149">
    <property type="entry name" value="Metallophos"/>
    <property type="match status" value="1"/>
</dbReference>
<keyword evidence="8 11" id="KW-0547">Nucleotide-binding</keyword>
<dbReference type="InterPro" id="IPR006146">
    <property type="entry name" value="5'-Nucleotdase_CS"/>
</dbReference>
<comment type="catalytic activity">
    <reaction evidence="1">
        <text>a ribonucleoside 3'-phosphate + H2O = a ribonucleoside + phosphate</text>
        <dbReference type="Rhea" id="RHEA:10144"/>
        <dbReference type="ChEBI" id="CHEBI:13197"/>
        <dbReference type="ChEBI" id="CHEBI:15377"/>
        <dbReference type="ChEBI" id="CHEBI:18254"/>
        <dbReference type="ChEBI" id="CHEBI:43474"/>
        <dbReference type="EC" id="3.1.3.6"/>
    </reaction>
</comment>
<comment type="subcellular location">
    <subcellularLocation>
        <location evidence="4">Cell envelope</location>
    </subcellularLocation>
</comment>